<name>A0A8H3M5I5_9GLOM</name>
<sequence>MNGSLYRVPHTHVIVERAEKNKNDGTIPKKITANASRALGQYNRQDFYISTRALSTRLSSTGIDVFYRTIGSHLTNHGCHKKLPRASPNVNCKS</sequence>
<dbReference type="Proteomes" id="UP000615446">
    <property type="component" value="Unassembled WGS sequence"/>
</dbReference>
<gene>
    <name evidence="1" type="ORF">RCL2_002472000</name>
</gene>
<protein>
    <submittedName>
        <fullName evidence="1">Uncharacterized protein</fullName>
    </submittedName>
</protein>
<evidence type="ECO:0000313" key="2">
    <source>
        <dbReference type="Proteomes" id="UP000615446"/>
    </source>
</evidence>
<comment type="caution">
    <text evidence="1">The sequence shown here is derived from an EMBL/GenBank/DDBJ whole genome shotgun (WGS) entry which is preliminary data.</text>
</comment>
<reference evidence="1" key="1">
    <citation type="submission" date="2019-10" db="EMBL/GenBank/DDBJ databases">
        <title>Conservation and host-specific expression of non-tandemly repeated heterogenous ribosome RNA gene in arbuscular mycorrhizal fungi.</title>
        <authorList>
            <person name="Maeda T."/>
            <person name="Kobayashi Y."/>
            <person name="Nakagawa T."/>
            <person name="Ezawa T."/>
            <person name="Yamaguchi K."/>
            <person name="Bino T."/>
            <person name="Nishimoto Y."/>
            <person name="Shigenobu S."/>
            <person name="Kawaguchi M."/>
        </authorList>
    </citation>
    <scope>NUCLEOTIDE SEQUENCE</scope>
    <source>
        <strain evidence="1">HR1</strain>
    </source>
</reference>
<dbReference type="AlphaFoldDB" id="A0A8H3M5I5"/>
<accession>A0A8H3M5I5</accession>
<dbReference type="EMBL" id="BLAL01000262">
    <property type="protein sequence ID" value="GES98160.1"/>
    <property type="molecule type" value="Genomic_DNA"/>
</dbReference>
<evidence type="ECO:0000313" key="1">
    <source>
        <dbReference type="EMBL" id="GES98160.1"/>
    </source>
</evidence>
<organism evidence="1 2">
    <name type="scientific">Rhizophagus clarus</name>
    <dbReference type="NCBI Taxonomy" id="94130"/>
    <lineage>
        <taxon>Eukaryota</taxon>
        <taxon>Fungi</taxon>
        <taxon>Fungi incertae sedis</taxon>
        <taxon>Mucoromycota</taxon>
        <taxon>Glomeromycotina</taxon>
        <taxon>Glomeromycetes</taxon>
        <taxon>Glomerales</taxon>
        <taxon>Glomeraceae</taxon>
        <taxon>Rhizophagus</taxon>
    </lineage>
</organism>
<proteinExistence type="predicted"/>